<evidence type="ECO:0000313" key="2">
    <source>
        <dbReference type="Proteomes" id="UP000282195"/>
    </source>
</evidence>
<protein>
    <submittedName>
        <fullName evidence="1">Uncharacterized protein</fullName>
    </submittedName>
</protein>
<geneLocation type="plasmid" evidence="2">
    <name>prccge525c</name>
</geneLocation>
<reference evidence="1 2" key="1">
    <citation type="submission" date="2018-10" db="EMBL/GenBank/DDBJ databases">
        <title>Rhizobium etli, R. leguminosarum and a new Rhizobium genospecies from Phaseolus dumosus.</title>
        <authorList>
            <person name="Ramirez-Puebla S.T."/>
            <person name="Rogel-Hernandez M.A."/>
            <person name="Guerrero G."/>
            <person name="Ormeno-Orrillo E."/>
            <person name="Martinez-Romero J.C."/>
            <person name="Negrete-Yankelevich S."/>
            <person name="Martinez-Romero E."/>
        </authorList>
    </citation>
    <scope>NUCLEOTIDE SEQUENCE [LARGE SCALE GENOMIC DNA]</scope>
    <source>
        <strain evidence="1 2">CCGE525</strain>
        <plasmid evidence="2">prccge525c</plasmid>
    </source>
</reference>
<organism evidence="1 2">
    <name type="scientific">Rhizobium jaguaris</name>
    <dbReference type="NCBI Taxonomy" id="1312183"/>
    <lineage>
        <taxon>Bacteria</taxon>
        <taxon>Pseudomonadati</taxon>
        <taxon>Pseudomonadota</taxon>
        <taxon>Alphaproteobacteria</taxon>
        <taxon>Hyphomicrobiales</taxon>
        <taxon>Rhizobiaceae</taxon>
        <taxon>Rhizobium/Agrobacterium group</taxon>
        <taxon>Rhizobium</taxon>
    </lineage>
</organism>
<keyword evidence="2" id="KW-1185">Reference proteome</keyword>
<dbReference type="KEGG" id="rjg:CCGE525_24840"/>
<proteinExistence type="predicted"/>
<gene>
    <name evidence="1" type="ORF">CCGE525_24840</name>
</gene>
<dbReference type="EMBL" id="CP032695">
    <property type="protein sequence ID" value="AYG62085.1"/>
    <property type="molecule type" value="Genomic_DNA"/>
</dbReference>
<sequence length="161" mass="17241">MVMVSDLATSAQKLILIFLPNGAAHVIATKLAEHGYETTVALSIPEVFDALCSDRYGLAVTTRPDIDIVRNIRSIPVVNLEVFFHAVPSDSGLVTSSKQFDDTGFLQRIRALIEPRPGRTEVTQAGSTSNATAGADARWPSRLLTSARSLLGSYIAASPKS</sequence>
<keyword evidence="1" id="KW-0614">Plasmid</keyword>
<evidence type="ECO:0000313" key="1">
    <source>
        <dbReference type="EMBL" id="AYG62085.1"/>
    </source>
</evidence>
<dbReference type="AlphaFoldDB" id="A0A387FXZ7"/>
<dbReference type="Proteomes" id="UP000282195">
    <property type="component" value="Plasmid pRCCGE525c"/>
</dbReference>
<accession>A0A387FXZ7</accession>
<name>A0A387FXZ7_9HYPH</name>
<dbReference type="OrthoDB" id="8366486at2"/>